<evidence type="ECO:0000313" key="19">
    <source>
        <dbReference type="EMBL" id="MTU42700.1"/>
    </source>
</evidence>
<organism evidence="19 20">
    <name type="scientific">Parasutterella excrementihominis</name>
    <dbReference type="NCBI Taxonomy" id="487175"/>
    <lineage>
        <taxon>Bacteria</taxon>
        <taxon>Pseudomonadati</taxon>
        <taxon>Pseudomonadota</taxon>
        <taxon>Betaproteobacteria</taxon>
        <taxon>Burkholderiales</taxon>
        <taxon>Sutterellaceae</taxon>
        <taxon>Parasutterella</taxon>
    </lineage>
</organism>
<evidence type="ECO:0000256" key="17">
    <source>
        <dbReference type="RuleBase" id="RU003464"/>
    </source>
</evidence>
<evidence type="ECO:0000256" key="10">
    <source>
        <dbReference type="ARBA" id="ARBA00022691"/>
    </source>
</evidence>
<evidence type="ECO:0000256" key="3">
    <source>
        <dbReference type="ARBA" id="ARBA00007630"/>
    </source>
</evidence>
<evidence type="ECO:0000256" key="14">
    <source>
        <dbReference type="ARBA" id="ARBA00047783"/>
    </source>
</evidence>
<comment type="catalytic activity">
    <reaction evidence="14 15 17">
        <text>guanosine(37) in tRNA + S-adenosyl-L-methionine = N(1)-methylguanosine(37) in tRNA + S-adenosyl-L-homocysteine + H(+)</text>
        <dbReference type="Rhea" id="RHEA:36899"/>
        <dbReference type="Rhea" id="RHEA-COMP:10145"/>
        <dbReference type="Rhea" id="RHEA-COMP:10147"/>
        <dbReference type="ChEBI" id="CHEBI:15378"/>
        <dbReference type="ChEBI" id="CHEBI:57856"/>
        <dbReference type="ChEBI" id="CHEBI:59789"/>
        <dbReference type="ChEBI" id="CHEBI:73542"/>
        <dbReference type="ChEBI" id="CHEBI:74269"/>
        <dbReference type="EC" id="2.1.1.228"/>
    </reaction>
</comment>
<comment type="subcellular location">
    <subcellularLocation>
        <location evidence="2 15 17">Cytoplasm</location>
    </subcellularLocation>
</comment>
<dbReference type="PANTHER" id="PTHR46417:SF1">
    <property type="entry name" value="TRNA (GUANINE-N(1)-)-METHYLTRANSFERASE"/>
    <property type="match status" value="1"/>
</dbReference>
<comment type="function">
    <text evidence="1 15 17">Specifically methylates guanosine-37 in various tRNAs.</text>
</comment>
<dbReference type="RefSeq" id="WP_118631471.1">
    <property type="nucleotide sequence ID" value="NZ_CAMSPD010000004.1"/>
</dbReference>
<evidence type="ECO:0000256" key="15">
    <source>
        <dbReference type="HAMAP-Rule" id="MF_00605"/>
    </source>
</evidence>
<feature type="binding site" evidence="15 16">
    <location>
        <position position="113"/>
    </location>
    <ligand>
        <name>S-adenosyl-L-methionine</name>
        <dbReference type="ChEBI" id="CHEBI:59789"/>
    </ligand>
</feature>
<keyword evidence="7 15" id="KW-0963">Cytoplasm</keyword>
<dbReference type="Gene3D" id="3.40.1280.10">
    <property type="match status" value="1"/>
</dbReference>
<feature type="binding site" evidence="15 16">
    <location>
        <begin position="133"/>
        <end position="138"/>
    </location>
    <ligand>
        <name>S-adenosyl-L-methionine</name>
        <dbReference type="ChEBI" id="CHEBI:59789"/>
    </ligand>
</feature>
<evidence type="ECO:0000313" key="20">
    <source>
        <dbReference type="Proteomes" id="UP000462362"/>
    </source>
</evidence>
<evidence type="ECO:0000256" key="8">
    <source>
        <dbReference type="ARBA" id="ARBA00022603"/>
    </source>
</evidence>
<dbReference type="PANTHER" id="PTHR46417">
    <property type="entry name" value="TRNA (GUANINE-N(1)-)-METHYLTRANSFERASE"/>
    <property type="match status" value="1"/>
</dbReference>
<gene>
    <name evidence="15 19" type="primary">trmD</name>
    <name evidence="19" type="ORF">GMD42_03490</name>
</gene>
<protein>
    <recommendedName>
        <fullName evidence="6 15">tRNA (guanine-N(1)-)-methyltransferase</fullName>
        <ecNumber evidence="5 15">2.1.1.228</ecNumber>
    </recommendedName>
    <alternativeName>
        <fullName evidence="12 15">M1G-methyltransferase</fullName>
    </alternativeName>
    <alternativeName>
        <fullName evidence="13 15">tRNA [GM37] methyltransferase</fullName>
    </alternativeName>
</protein>
<evidence type="ECO:0000256" key="5">
    <source>
        <dbReference type="ARBA" id="ARBA00012807"/>
    </source>
</evidence>
<dbReference type="NCBIfam" id="NF000648">
    <property type="entry name" value="PRK00026.1"/>
    <property type="match status" value="1"/>
</dbReference>
<dbReference type="AlphaFoldDB" id="A0A6I3S263"/>
<evidence type="ECO:0000256" key="12">
    <source>
        <dbReference type="ARBA" id="ARBA00029736"/>
    </source>
</evidence>
<evidence type="ECO:0000256" key="2">
    <source>
        <dbReference type="ARBA" id="ARBA00004496"/>
    </source>
</evidence>
<dbReference type="NCBIfam" id="TIGR00088">
    <property type="entry name" value="trmD"/>
    <property type="match status" value="1"/>
</dbReference>
<dbReference type="InterPro" id="IPR023148">
    <property type="entry name" value="tRNA_m1G_MeTrfase_C_sf"/>
</dbReference>
<sequence length="249" mass="27894">MRFDIVTLFPEMPLLIEKFGITARAAKLGLWQLKCWNPRDFVFDAHKTVDDRPFGGGPGMVLLAEPLADAVDAIRKDGNYGKVIAFAPSGKTLNDDKVRSLAEDNQDLILICGRYEGIDQRFLDTYVDETLSIGDYVLSGGELPAMVLMDAVIRQLPGAIKDLSASDESFSTGLLDAPHYTRPEVWRDMPVPEVLLSGHHKNIRAWTRKQALQITAQTRPDLVKISRSKNLLTREDERVLRDIKESTES</sequence>
<comment type="subunit">
    <text evidence="4 15 17">Homodimer.</text>
</comment>
<dbReference type="CDD" id="cd18080">
    <property type="entry name" value="TrmD-like"/>
    <property type="match status" value="1"/>
</dbReference>
<dbReference type="GO" id="GO:0002939">
    <property type="term" value="P:tRNA N1-guanine methylation"/>
    <property type="evidence" value="ECO:0007669"/>
    <property type="project" value="TreeGrafter"/>
</dbReference>
<keyword evidence="9 15" id="KW-0808">Transferase</keyword>
<dbReference type="GO" id="GO:0005829">
    <property type="term" value="C:cytosol"/>
    <property type="evidence" value="ECO:0007669"/>
    <property type="project" value="TreeGrafter"/>
</dbReference>
<dbReference type="GO" id="GO:0052906">
    <property type="term" value="F:tRNA (guanine(37)-N1)-methyltransferase activity"/>
    <property type="evidence" value="ECO:0007669"/>
    <property type="project" value="UniProtKB-UniRule"/>
</dbReference>
<evidence type="ECO:0000256" key="9">
    <source>
        <dbReference type="ARBA" id="ARBA00022679"/>
    </source>
</evidence>
<dbReference type="EC" id="2.1.1.228" evidence="5 15"/>
<keyword evidence="10 15" id="KW-0949">S-adenosyl-L-methionine</keyword>
<evidence type="ECO:0000256" key="7">
    <source>
        <dbReference type="ARBA" id="ARBA00022490"/>
    </source>
</evidence>
<keyword evidence="8 15" id="KW-0489">Methyltransferase</keyword>
<dbReference type="Pfam" id="PF01746">
    <property type="entry name" value="tRNA_m1G_MT"/>
    <property type="match status" value="1"/>
</dbReference>
<comment type="caution">
    <text evidence="19">The sequence shown here is derived from an EMBL/GenBank/DDBJ whole genome shotgun (WGS) entry which is preliminary data.</text>
</comment>
<dbReference type="EMBL" id="WNCL01000007">
    <property type="protein sequence ID" value="MTU42700.1"/>
    <property type="molecule type" value="Genomic_DNA"/>
</dbReference>
<name>A0A6I3S263_9BURK</name>
<dbReference type="InterPro" id="IPR029026">
    <property type="entry name" value="tRNA_m1G_MTases_N"/>
</dbReference>
<dbReference type="FunFam" id="3.40.1280.10:FF:000001">
    <property type="entry name" value="tRNA (guanine-N(1)-)-methyltransferase"/>
    <property type="match status" value="1"/>
</dbReference>
<dbReference type="FunFam" id="1.10.1270.20:FF:000001">
    <property type="entry name" value="tRNA (guanine-N(1)-)-methyltransferase"/>
    <property type="match status" value="1"/>
</dbReference>
<dbReference type="SUPFAM" id="SSF75217">
    <property type="entry name" value="alpha/beta knot"/>
    <property type="match status" value="1"/>
</dbReference>
<evidence type="ECO:0000259" key="18">
    <source>
        <dbReference type="Pfam" id="PF01746"/>
    </source>
</evidence>
<dbReference type="PIRSF" id="PIRSF000386">
    <property type="entry name" value="tRNA_mtase"/>
    <property type="match status" value="1"/>
</dbReference>
<evidence type="ECO:0000256" key="6">
    <source>
        <dbReference type="ARBA" id="ARBA00014679"/>
    </source>
</evidence>
<dbReference type="Gene3D" id="1.10.1270.20">
    <property type="entry name" value="tRNA(m1g37)methyltransferase, domain 2"/>
    <property type="match status" value="1"/>
</dbReference>
<evidence type="ECO:0000256" key="1">
    <source>
        <dbReference type="ARBA" id="ARBA00002634"/>
    </source>
</evidence>
<accession>A0A6I3S263</accession>
<reference evidence="19 20" key="1">
    <citation type="journal article" date="2019" name="Nat. Med.">
        <title>A library of human gut bacterial isolates paired with longitudinal multiomics data enables mechanistic microbiome research.</title>
        <authorList>
            <person name="Poyet M."/>
            <person name="Groussin M."/>
            <person name="Gibbons S.M."/>
            <person name="Avila-Pacheco J."/>
            <person name="Jiang X."/>
            <person name="Kearney S.M."/>
            <person name="Perrotta A.R."/>
            <person name="Berdy B."/>
            <person name="Zhao S."/>
            <person name="Lieberman T.D."/>
            <person name="Swanson P.K."/>
            <person name="Smith M."/>
            <person name="Roesemann S."/>
            <person name="Alexander J.E."/>
            <person name="Rich S.A."/>
            <person name="Livny J."/>
            <person name="Vlamakis H."/>
            <person name="Clish C."/>
            <person name="Bullock K."/>
            <person name="Deik A."/>
            <person name="Scott J."/>
            <person name="Pierce K.A."/>
            <person name="Xavier R.J."/>
            <person name="Alm E.J."/>
        </authorList>
    </citation>
    <scope>NUCLEOTIDE SEQUENCE [LARGE SCALE GENOMIC DNA]</scope>
    <source>
        <strain evidence="19 20">BIOML-A2</strain>
    </source>
</reference>
<evidence type="ECO:0000256" key="4">
    <source>
        <dbReference type="ARBA" id="ARBA00011738"/>
    </source>
</evidence>
<proteinExistence type="inferred from homology"/>
<comment type="similarity">
    <text evidence="3 15 17">Belongs to the RNA methyltransferase TrmD family.</text>
</comment>
<evidence type="ECO:0000256" key="16">
    <source>
        <dbReference type="PIRSR" id="PIRSR000386-1"/>
    </source>
</evidence>
<dbReference type="InterPro" id="IPR029028">
    <property type="entry name" value="Alpha/beta_knot_MTases"/>
</dbReference>
<dbReference type="InterPro" id="IPR002649">
    <property type="entry name" value="tRNA_m1G_MeTrfase_TrmD"/>
</dbReference>
<dbReference type="HAMAP" id="MF_00605">
    <property type="entry name" value="TrmD"/>
    <property type="match status" value="1"/>
</dbReference>
<feature type="domain" description="tRNA methyltransferase TRMD/TRM10-type" evidence="18">
    <location>
        <begin position="1"/>
        <end position="224"/>
    </location>
</feature>
<evidence type="ECO:0000256" key="13">
    <source>
        <dbReference type="ARBA" id="ARBA00033392"/>
    </source>
</evidence>
<keyword evidence="11 15" id="KW-0819">tRNA processing</keyword>
<dbReference type="InterPro" id="IPR016009">
    <property type="entry name" value="tRNA_MeTrfase_TRMD/TRM10"/>
</dbReference>
<evidence type="ECO:0000256" key="11">
    <source>
        <dbReference type="ARBA" id="ARBA00022694"/>
    </source>
</evidence>
<dbReference type="Proteomes" id="UP000462362">
    <property type="component" value="Unassembled WGS sequence"/>
</dbReference>